<evidence type="ECO:0000256" key="1">
    <source>
        <dbReference type="SAM" id="Phobius"/>
    </source>
</evidence>
<evidence type="ECO:0000313" key="2">
    <source>
        <dbReference type="EMBL" id="CDZ98219.1"/>
    </source>
</evidence>
<dbReference type="EMBL" id="LN483326">
    <property type="protein sequence ID" value="CDZ98219.1"/>
    <property type="molecule type" value="Genomic_DNA"/>
</dbReference>
<reference evidence="2" key="1">
    <citation type="submission" date="2014-08" db="EMBL/GenBank/DDBJ databases">
        <authorList>
            <person name="Sharma Rahul"/>
            <person name="Thines Marco"/>
        </authorList>
    </citation>
    <scope>NUCLEOTIDE SEQUENCE</scope>
</reference>
<keyword evidence="1" id="KW-0472">Membrane</keyword>
<dbReference type="AlphaFoldDB" id="A0A0F7SLE4"/>
<accession>A0A0F7SLE4</accession>
<name>A0A0F7SLE4_PHARH</name>
<keyword evidence="1" id="KW-1133">Transmembrane helix</keyword>
<feature type="transmembrane region" description="Helical" evidence="1">
    <location>
        <begin position="34"/>
        <end position="53"/>
    </location>
</feature>
<sequence>MIEPLLLSSIFPYYRVSVFILFFLSWPPSLSFDLFPICFMPLPIFLIHWWNYVPMSSTHRRCNPSQSSRPHLHWIFFFYHNPEREIPYCAGLLDDPYLLYSHNFPFSMRSYEPISLRLRQGKHKTHSEHRL</sequence>
<keyword evidence="1" id="KW-0812">Transmembrane</keyword>
<feature type="transmembrane region" description="Helical" evidence="1">
    <location>
        <begin position="12"/>
        <end position="28"/>
    </location>
</feature>
<proteinExistence type="predicted"/>
<protein>
    <submittedName>
        <fullName evidence="2">Uncharacterized protein</fullName>
    </submittedName>
</protein>
<organism evidence="2">
    <name type="scientific">Phaffia rhodozyma</name>
    <name type="common">Yeast</name>
    <name type="synonym">Xanthophyllomyces dendrorhous</name>
    <dbReference type="NCBI Taxonomy" id="264483"/>
    <lineage>
        <taxon>Eukaryota</taxon>
        <taxon>Fungi</taxon>
        <taxon>Dikarya</taxon>
        <taxon>Basidiomycota</taxon>
        <taxon>Agaricomycotina</taxon>
        <taxon>Tremellomycetes</taxon>
        <taxon>Cystofilobasidiales</taxon>
        <taxon>Mrakiaceae</taxon>
        <taxon>Phaffia</taxon>
    </lineage>
</organism>